<sequence>MVGHVPLEDVILVRIQVSQQSFAKASELLMHYVYILHSSKSSNFYFGSTSNVKNRFEQHNKGLSKATAPYVPWKLVWYSGFQNKKLAEDFERYLKTSSGKAFAYKRLLNPEALKKDKFGV</sequence>
<gene>
    <name evidence="2" type="ORF">UU82_C0011G0011</name>
</gene>
<dbReference type="AlphaFoldDB" id="A0A0G0XGW0"/>
<dbReference type="Gene3D" id="3.40.1440.10">
    <property type="entry name" value="GIY-YIG endonuclease"/>
    <property type="match status" value="1"/>
</dbReference>
<proteinExistence type="predicted"/>
<dbReference type="InterPro" id="IPR035901">
    <property type="entry name" value="GIY-YIG_endonuc_sf"/>
</dbReference>
<evidence type="ECO:0000259" key="1">
    <source>
        <dbReference type="PROSITE" id="PS50164"/>
    </source>
</evidence>
<dbReference type="PROSITE" id="PS50164">
    <property type="entry name" value="GIY_YIG"/>
    <property type="match status" value="1"/>
</dbReference>
<dbReference type="EMBL" id="LCCC01000011">
    <property type="protein sequence ID" value="KKS24115.1"/>
    <property type="molecule type" value="Genomic_DNA"/>
</dbReference>
<name>A0A0G0XGW0_9BACT</name>
<dbReference type="InterPro" id="IPR000305">
    <property type="entry name" value="GIY-YIG_endonuc"/>
</dbReference>
<organism evidence="2 3">
    <name type="scientific">Candidatus Nomurabacteria bacterium GW2011_GWC2_41_8</name>
    <dbReference type="NCBI Taxonomy" id="1618755"/>
    <lineage>
        <taxon>Bacteria</taxon>
        <taxon>Candidatus Nomuraibacteriota</taxon>
    </lineage>
</organism>
<comment type="caution">
    <text evidence="2">The sequence shown here is derived from an EMBL/GenBank/DDBJ whole genome shotgun (WGS) entry which is preliminary data.</text>
</comment>
<evidence type="ECO:0000313" key="2">
    <source>
        <dbReference type="EMBL" id="KKS24115.1"/>
    </source>
</evidence>
<accession>A0A0G0XGW0</accession>
<reference evidence="2 3" key="1">
    <citation type="journal article" date="2015" name="Nature">
        <title>rRNA introns, odd ribosomes, and small enigmatic genomes across a large radiation of phyla.</title>
        <authorList>
            <person name="Brown C.T."/>
            <person name="Hug L.A."/>
            <person name="Thomas B.C."/>
            <person name="Sharon I."/>
            <person name="Castelle C.J."/>
            <person name="Singh A."/>
            <person name="Wilkins M.J."/>
            <person name="Williams K.H."/>
            <person name="Banfield J.F."/>
        </authorList>
    </citation>
    <scope>NUCLEOTIDE SEQUENCE [LARGE SCALE GENOMIC DNA]</scope>
</reference>
<protein>
    <submittedName>
        <fullName evidence="2">Excinuclease ABC, C subunit-like protein</fullName>
    </submittedName>
</protein>
<dbReference type="CDD" id="cd10449">
    <property type="entry name" value="GIY-YIG_SLX1_like"/>
    <property type="match status" value="1"/>
</dbReference>
<dbReference type="SUPFAM" id="SSF82771">
    <property type="entry name" value="GIY-YIG endonuclease"/>
    <property type="match status" value="1"/>
</dbReference>
<evidence type="ECO:0000313" key="3">
    <source>
        <dbReference type="Proteomes" id="UP000033949"/>
    </source>
</evidence>
<feature type="domain" description="GIY-YIG" evidence="1">
    <location>
        <begin position="29"/>
        <end position="110"/>
    </location>
</feature>
<dbReference type="Pfam" id="PF01541">
    <property type="entry name" value="GIY-YIG"/>
    <property type="match status" value="1"/>
</dbReference>
<dbReference type="Proteomes" id="UP000033949">
    <property type="component" value="Unassembled WGS sequence"/>
</dbReference>